<sequence length="98" mass="10576">MARIASLEGRSWLVLKTLTPRSLGQGTGLGMTDHTGTSFAVIARSGLGDDRGASPLGDGFLVFFESGGVHERFLTVHQSSSPCMGWSWKQLLQGYYQV</sequence>
<protein>
    <submittedName>
        <fullName evidence="1">Uncharacterized protein</fullName>
    </submittedName>
</protein>
<comment type="caution">
    <text evidence="1">The sequence shown here is derived from an EMBL/GenBank/DDBJ whole genome shotgun (WGS) entry which is preliminary data.</text>
</comment>
<dbReference type="AlphaFoldDB" id="A0A645EX67"/>
<organism evidence="1">
    <name type="scientific">bioreactor metagenome</name>
    <dbReference type="NCBI Taxonomy" id="1076179"/>
    <lineage>
        <taxon>unclassified sequences</taxon>
        <taxon>metagenomes</taxon>
        <taxon>ecological metagenomes</taxon>
    </lineage>
</organism>
<gene>
    <name evidence="1" type="ORF">SDC9_153901</name>
</gene>
<accession>A0A645EX67</accession>
<evidence type="ECO:0000313" key="1">
    <source>
        <dbReference type="EMBL" id="MPN06645.1"/>
    </source>
</evidence>
<proteinExistence type="predicted"/>
<reference evidence="1" key="1">
    <citation type="submission" date="2019-08" db="EMBL/GenBank/DDBJ databases">
        <authorList>
            <person name="Kucharzyk K."/>
            <person name="Murdoch R.W."/>
            <person name="Higgins S."/>
            <person name="Loffler F."/>
        </authorList>
    </citation>
    <scope>NUCLEOTIDE SEQUENCE</scope>
</reference>
<name>A0A645EX67_9ZZZZ</name>
<dbReference type="EMBL" id="VSSQ01052572">
    <property type="protein sequence ID" value="MPN06645.1"/>
    <property type="molecule type" value="Genomic_DNA"/>
</dbReference>